<evidence type="ECO:0000259" key="1">
    <source>
        <dbReference type="Pfam" id="PF23343"/>
    </source>
</evidence>
<organism evidence="2">
    <name type="scientific">Inoviridae sp. ctiK541</name>
    <dbReference type="NCBI Taxonomy" id="2826763"/>
    <lineage>
        <taxon>Viruses</taxon>
        <taxon>Monodnaviria</taxon>
        <taxon>Loebvirae</taxon>
        <taxon>Hofneiviricota</taxon>
        <taxon>Faserviricetes</taxon>
        <taxon>Tubulavirales</taxon>
        <taxon>Inoviridae</taxon>
    </lineage>
</organism>
<dbReference type="Pfam" id="PF23343">
    <property type="entry name" value="REP_ORF2-G2P"/>
    <property type="match status" value="1"/>
</dbReference>
<evidence type="ECO:0000313" key="2">
    <source>
        <dbReference type="EMBL" id="DAD82413.1"/>
    </source>
</evidence>
<dbReference type="Gene3D" id="3.40.1310.20">
    <property type="match status" value="1"/>
</dbReference>
<feature type="domain" description="Replication-associated protein ORF2/G2P" evidence="1">
    <location>
        <begin position="38"/>
        <end position="164"/>
    </location>
</feature>
<reference evidence="2" key="1">
    <citation type="journal article" date="2021" name="Proc. Natl. Acad. Sci. U.S.A.">
        <title>A Catalog of Tens of Thousands of Viruses from Human Metagenomes Reveals Hidden Associations with Chronic Diseases.</title>
        <authorList>
            <person name="Tisza M.J."/>
            <person name="Buck C.B."/>
        </authorList>
    </citation>
    <scope>NUCLEOTIDE SEQUENCE</scope>
    <source>
        <strain evidence="2">CtiK541</strain>
    </source>
</reference>
<name>A0A8S5MJA0_9VIRU</name>
<dbReference type="InterPro" id="IPR056906">
    <property type="entry name" value="ORF2/G2P_dom"/>
</dbReference>
<proteinExistence type="predicted"/>
<dbReference type="EMBL" id="BK014918">
    <property type="protein sequence ID" value="DAD82413.1"/>
    <property type="molecule type" value="Genomic_DNA"/>
</dbReference>
<accession>A0A8S5MJA0</accession>
<protein>
    <recommendedName>
        <fullName evidence="1">Replication-associated protein ORF2/G2P domain-containing protein</fullName>
    </recommendedName>
</protein>
<sequence length="290" mass="34119">MPGGDRAEPSEHDFKLDESLCRSRRNIRDIILCNRFVYFCTFTFSDCKTDRRDLQALSKALRDFFKNFRNRYAPDFKYIIVPERHKNGTWHFHGLISGISSTEFVCPETITWRDPETNTLKRIRNTKGYLRWYRYSVKFGHFDCSIIKHYEACAAYVSKYITKQLADLAKSKHLYFCSQGLKKPDLVFDEDGVPFPFEQAEHEDEYCRISWATGEQLIGTMLPEWYDEWASDVREPEQLPAGMTRAQLEQYIFEPLTGEQLSLLESAEQVPVPWDMCYTKEKPGGRNDEF</sequence>